<evidence type="ECO:0000256" key="11">
    <source>
        <dbReference type="ARBA" id="ARBA00047334"/>
    </source>
</evidence>
<comment type="cofactor">
    <cofactor evidence="1">
        <name>Mg(2+)</name>
        <dbReference type="ChEBI" id="CHEBI:18420"/>
    </cofactor>
</comment>
<evidence type="ECO:0000256" key="4">
    <source>
        <dbReference type="ARBA" id="ARBA00022723"/>
    </source>
</evidence>
<dbReference type="PANTHER" id="PTHR20858:SF17">
    <property type="entry name" value="HYDROXYMETHYLPYRIMIDINE_PHOSPHOMETHYLPYRIMIDINE KINASE THI20-RELATED"/>
    <property type="match status" value="1"/>
</dbReference>
<evidence type="ECO:0000256" key="7">
    <source>
        <dbReference type="ARBA" id="ARBA00022840"/>
    </source>
</evidence>
<evidence type="ECO:0000256" key="5">
    <source>
        <dbReference type="ARBA" id="ARBA00022741"/>
    </source>
</evidence>
<keyword evidence="9" id="KW-0784">Thiamine biosynthesis</keyword>
<comment type="catalytic activity">
    <reaction evidence="11">
        <text>4-methyl-5-(2-phosphooxyethyl)-thiazole + 4-amino-2-methyl-5-(diphosphooxymethyl)pyrimidine + H(+) = thiamine phosphate + diphosphate</text>
        <dbReference type="Rhea" id="RHEA:22328"/>
        <dbReference type="ChEBI" id="CHEBI:15378"/>
        <dbReference type="ChEBI" id="CHEBI:33019"/>
        <dbReference type="ChEBI" id="CHEBI:37575"/>
        <dbReference type="ChEBI" id="CHEBI:57841"/>
        <dbReference type="ChEBI" id="CHEBI:58296"/>
        <dbReference type="EC" id="2.5.1.3"/>
    </reaction>
</comment>
<dbReference type="SUPFAM" id="SSF53613">
    <property type="entry name" value="Ribokinase-like"/>
    <property type="match status" value="1"/>
</dbReference>
<keyword evidence="7" id="KW-0067">ATP-binding</keyword>
<dbReference type="NCBIfam" id="TIGR00693">
    <property type="entry name" value="thiE"/>
    <property type="match status" value="1"/>
</dbReference>
<evidence type="ECO:0000313" key="17">
    <source>
        <dbReference type="Proteomes" id="UP000295361"/>
    </source>
</evidence>
<keyword evidence="10" id="KW-0511">Multifunctional enzyme</keyword>
<comment type="pathway">
    <text evidence="2">Cofactor biosynthesis; thiamine diphosphate biosynthesis; thiamine phosphate from 4-amino-2-methyl-5-diphosphomethylpyrimidine and 4-methyl-5-(2-phosphoethyl)-thiazole: step 1/1.</text>
</comment>
<reference evidence="16 17" key="1">
    <citation type="submission" date="2019-03" db="EMBL/GenBank/DDBJ databases">
        <title>Genomic Encyclopedia of Type Strains, Phase IV (KMG-IV): sequencing the most valuable type-strain genomes for metagenomic binning, comparative biology and taxonomic classification.</title>
        <authorList>
            <person name="Goeker M."/>
        </authorList>
    </citation>
    <scope>NUCLEOTIDE SEQUENCE [LARGE SCALE GENOMIC DNA]</scope>
    <source>
        <strain evidence="16 17">DSM 16998</strain>
    </source>
</reference>
<dbReference type="Pfam" id="PF02581">
    <property type="entry name" value="TMP-TENI"/>
    <property type="match status" value="1"/>
</dbReference>
<organism evidence="16 17">
    <name type="scientific">Roseateles toxinivorans</name>
    <dbReference type="NCBI Taxonomy" id="270368"/>
    <lineage>
        <taxon>Bacteria</taxon>
        <taxon>Pseudomonadati</taxon>
        <taxon>Pseudomonadota</taxon>
        <taxon>Betaproteobacteria</taxon>
        <taxon>Burkholderiales</taxon>
        <taxon>Sphaerotilaceae</taxon>
        <taxon>Roseateles</taxon>
    </lineage>
</organism>
<evidence type="ECO:0000259" key="14">
    <source>
        <dbReference type="Pfam" id="PF02581"/>
    </source>
</evidence>
<dbReference type="GO" id="GO:0009228">
    <property type="term" value="P:thiamine biosynthetic process"/>
    <property type="evidence" value="ECO:0007669"/>
    <property type="project" value="UniProtKB-KW"/>
</dbReference>
<evidence type="ECO:0000256" key="13">
    <source>
        <dbReference type="ARBA" id="ARBA00047883"/>
    </source>
</evidence>
<evidence type="ECO:0000256" key="10">
    <source>
        <dbReference type="ARBA" id="ARBA00023268"/>
    </source>
</evidence>
<dbReference type="SUPFAM" id="SSF51391">
    <property type="entry name" value="Thiamin phosphate synthase"/>
    <property type="match status" value="1"/>
</dbReference>
<feature type="domain" description="Thiamine phosphate synthase/TenI" evidence="14">
    <location>
        <begin position="296"/>
        <end position="465"/>
    </location>
</feature>
<dbReference type="Gene3D" id="3.20.20.70">
    <property type="entry name" value="Aldolase class I"/>
    <property type="match status" value="1"/>
</dbReference>
<comment type="caution">
    <text evidence="16">The sequence shown here is derived from an EMBL/GenBank/DDBJ whole genome shotgun (WGS) entry which is preliminary data.</text>
</comment>
<keyword evidence="6" id="KW-0418">Kinase</keyword>
<dbReference type="AlphaFoldDB" id="A0A4R6QGV8"/>
<dbReference type="GO" id="GO:0008902">
    <property type="term" value="F:hydroxymethylpyrimidine kinase activity"/>
    <property type="evidence" value="ECO:0007669"/>
    <property type="project" value="TreeGrafter"/>
</dbReference>
<dbReference type="InterPro" id="IPR013749">
    <property type="entry name" value="PM/HMP-P_kinase-1"/>
</dbReference>
<evidence type="ECO:0000259" key="15">
    <source>
        <dbReference type="Pfam" id="PF08543"/>
    </source>
</evidence>
<dbReference type="InParanoid" id="A0A4R6QGV8"/>
<dbReference type="CDD" id="cd01169">
    <property type="entry name" value="HMPP_kinase"/>
    <property type="match status" value="1"/>
</dbReference>
<keyword evidence="17" id="KW-1185">Reference proteome</keyword>
<dbReference type="InterPro" id="IPR036206">
    <property type="entry name" value="ThiamineP_synth_sf"/>
</dbReference>
<keyword evidence="3" id="KW-0808">Transferase</keyword>
<evidence type="ECO:0000256" key="2">
    <source>
        <dbReference type="ARBA" id="ARBA00005165"/>
    </source>
</evidence>
<evidence type="ECO:0000256" key="9">
    <source>
        <dbReference type="ARBA" id="ARBA00022977"/>
    </source>
</evidence>
<gene>
    <name evidence="16" type="ORF">DES47_11090</name>
</gene>
<dbReference type="PANTHER" id="PTHR20858">
    <property type="entry name" value="PHOSPHOMETHYLPYRIMIDINE KINASE"/>
    <property type="match status" value="1"/>
</dbReference>
<dbReference type="RefSeq" id="WP_133703420.1">
    <property type="nucleotide sequence ID" value="NZ_SNXS01000010.1"/>
</dbReference>
<evidence type="ECO:0000256" key="6">
    <source>
        <dbReference type="ARBA" id="ARBA00022777"/>
    </source>
</evidence>
<dbReference type="UniPathway" id="UPA00060">
    <property type="reaction ID" value="UER00138"/>
</dbReference>
<evidence type="ECO:0000256" key="12">
    <source>
        <dbReference type="ARBA" id="ARBA00047851"/>
    </source>
</evidence>
<dbReference type="Pfam" id="PF08543">
    <property type="entry name" value="Phos_pyr_kin"/>
    <property type="match status" value="1"/>
</dbReference>
<dbReference type="GO" id="GO:0009229">
    <property type="term" value="P:thiamine diphosphate biosynthetic process"/>
    <property type="evidence" value="ECO:0007669"/>
    <property type="project" value="UniProtKB-UniPathway"/>
</dbReference>
<dbReference type="InterPro" id="IPR034291">
    <property type="entry name" value="TMP_synthase"/>
</dbReference>
<protein>
    <submittedName>
        <fullName evidence="16">Thiamine-phosphate diphosphorylase</fullName>
    </submittedName>
</protein>
<dbReference type="FunFam" id="3.20.20.70:FF:000064">
    <property type="entry name" value="Thiamine-phosphate synthase"/>
    <property type="match status" value="1"/>
</dbReference>
<evidence type="ECO:0000313" key="16">
    <source>
        <dbReference type="EMBL" id="TDP61877.1"/>
    </source>
</evidence>
<dbReference type="InterPro" id="IPR013785">
    <property type="entry name" value="Aldolase_TIM"/>
</dbReference>
<dbReference type="Proteomes" id="UP000295361">
    <property type="component" value="Unassembled WGS sequence"/>
</dbReference>
<dbReference type="GO" id="GO:0004789">
    <property type="term" value="F:thiamine-phosphate diphosphorylase activity"/>
    <property type="evidence" value="ECO:0007669"/>
    <property type="project" value="UniProtKB-EC"/>
</dbReference>
<dbReference type="CDD" id="cd00564">
    <property type="entry name" value="TMP_TenI"/>
    <property type="match status" value="1"/>
</dbReference>
<evidence type="ECO:0000256" key="8">
    <source>
        <dbReference type="ARBA" id="ARBA00022842"/>
    </source>
</evidence>
<keyword evidence="4" id="KW-0479">Metal-binding</keyword>
<dbReference type="Gene3D" id="3.40.1190.20">
    <property type="match status" value="1"/>
</dbReference>
<evidence type="ECO:0000256" key="1">
    <source>
        <dbReference type="ARBA" id="ARBA00001946"/>
    </source>
</evidence>
<dbReference type="EMBL" id="SNXS01000010">
    <property type="protein sequence ID" value="TDP61877.1"/>
    <property type="molecule type" value="Genomic_DNA"/>
</dbReference>
<evidence type="ECO:0000256" key="3">
    <source>
        <dbReference type="ARBA" id="ARBA00022679"/>
    </source>
</evidence>
<keyword evidence="5" id="KW-0547">Nucleotide-binding</keyword>
<keyword evidence="8" id="KW-0460">Magnesium</keyword>
<comment type="catalytic activity">
    <reaction evidence="13">
        <text>2-[(2R,5Z)-2-carboxy-4-methylthiazol-5(2H)-ylidene]ethyl phosphate + 4-amino-2-methyl-5-(diphosphooxymethyl)pyrimidine + 2 H(+) = thiamine phosphate + CO2 + diphosphate</text>
        <dbReference type="Rhea" id="RHEA:47844"/>
        <dbReference type="ChEBI" id="CHEBI:15378"/>
        <dbReference type="ChEBI" id="CHEBI:16526"/>
        <dbReference type="ChEBI" id="CHEBI:33019"/>
        <dbReference type="ChEBI" id="CHEBI:37575"/>
        <dbReference type="ChEBI" id="CHEBI:57841"/>
        <dbReference type="ChEBI" id="CHEBI:62899"/>
        <dbReference type="EC" id="2.5.1.3"/>
    </reaction>
</comment>
<dbReference type="InterPro" id="IPR004399">
    <property type="entry name" value="HMP/HMP-P_kinase_dom"/>
</dbReference>
<dbReference type="InterPro" id="IPR029056">
    <property type="entry name" value="Ribokinase-like"/>
</dbReference>
<dbReference type="NCBIfam" id="TIGR00097">
    <property type="entry name" value="HMP-P_kinase"/>
    <property type="match status" value="1"/>
</dbReference>
<dbReference type="GO" id="GO:0005829">
    <property type="term" value="C:cytosol"/>
    <property type="evidence" value="ECO:0007669"/>
    <property type="project" value="TreeGrafter"/>
</dbReference>
<dbReference type="GO" id="GO:0046872">
    <property type="term" value="F:metal ion binding"/>
    <property type="evidence" value="ECO:0007669"/>
    <property type="project" value="UniProtKB-KW"/>
</dbReference>
<dbReference type="GO" id="GO:0005524">
    <property type="term" value="F:ATP binding"/>
    <property type="evidence" value="ECO:0007669"/>
    <property type="project" value="UniProtKB-KW"/>
</dbReference>
<name>A0A4R6QGV8_9BURK</name>
<sequence>MNTKPIVWTIAGSDSGGGAGLQADMKAFEAFDVHGCSAVSAITAQNSRAVQQVQAVAPELLDAQLQALSEDLPPAAIKCGMLGSAANVRVVARWIKRMRERAPVALVLDPVWRASTGADLSGAELREVYRRELLPLADVITPNRAEAAWLLGTEMAVPQSAIALQALGARTVLITGGDSGGEQSRDWLHSPQAQGWLSLPRIATPHNHGTGCVFASSLAAALAHGFCAADAAVLAKMATTEALRRGYAAGVGAGPVRPHAGFALRPENLPTLWSDLRSDLRFATLSEPDMGLYAIADSAAWIARLLAAGVRTLQLRIKDATTPDLREQIARSIAAAREADAQLFINDHWALALELGACGVHLGQEDLAMADLQAIADAGLRLGISTHSLWEVARARALNPSYIACGPIHATQTKNMPWRPQGESNLAYWCRVLAEPVVAIAGMDVERAGAALQCGARGVAVLSGLSQAADPDAAVAEYQRALRLAAERPRRASPPWPRPTC</sequence>
<feature type="domain" description="Pyridoxamine kinase/Phosphomethylpyrimidine kinase" evidence="15">
    <location>
        <begin position="14"/>
        <end position="256"/>
    </location>
</feature>
<dbReference type="InterPro" id="IPR022998">
    <property type="entry name" value="ThiamineP_synth_TenI"/>
</dbReference>
<accession>A0A4R6QGV8</accession>
<comment type="catalytic activity">
    <reaction evidence="12">
        <text>2-(2-carboxy-4-methylthiazol-5-yl)ethyl phosphate + 4-amino-2-methyl-5-(diphosphooxymethyl)pyrimidine + 2 H(+) = thiamine phosphate + CO2 + diphosphate</text>
        <dbReference type="Rhea" id="RHEA:47848"/>
        <dbReference type="ChEBI" id="CHEBI:15378"/>
        <dbReference type="ChEBI" id="CHEBI:16526"/>
        <dbReference type="ChEBI" id="CHEBI:33019"/>
        <dbReference type="ChEBI" id="CHEBI:37575"/>
        <dbReference type="ChEBI" id="CHEBI:57841"/>
        <dbReference type="ChEBI" id="CHEBI:62890"/>
        <dbReference type="EC" id="2.5.1.3"/>
    </reaction>
</comment>
<dbReference type="OrthoDB" id="9810880at2"/>
<dbReference type="GO" id="GO:0008972">
    <property type="term" value="F:phosphomethylpyrimidine kinase activity"/>
    <property type="evidence" value="ECO:0007669"/>
    <property type="project" value="InterPro"/>
</dbReference>
<proteinExistence type="predicted"/>